<dbReference type="InterPro" id="IPR041635">
    <property type="entry name" value="Type_ISP_LLaBIII_C"/>
</dbReference>
<evidence type="ECO:0000313" key="4">
    <source>
        <dbReference type="Proteomes" id="UP001442841"/>
    </source>
</evidence>
<dbReference type="Pfam" id="PF18135">
    <property type="entry name" value="Type_ISP_C"/>
    <property type="match status" value="1"/>
</dbReference>
<feature type="region of interest" description="Disordered" evidence="1">
    <location>
        <begin position="28"/>
        <end position="57"/>
    </location>
</feature>
<feature type="compositionally biased region" description="Basic residues" evidence="1">
    <location>
        <begin position="28"/>
        <end position="37"/>
    </location>
</feature>
<dbReference type="RefSeq" id="WP_425310844.1">
    <property type="nucleotide sequence ID" value="NZ_CP154795.1"/>
</dbReference>
<dbReference type="Proteomes" id="UP001442841">
    <property type="component" value="Chromosome"/>
</dbReference>
<sequence>MLLRFDLRRAVRILASFELVHRSHRVRSSKPSRRARTRPSSCIDHSFESPSISGRSPSSLRKIQTIFPTPSHDNLGILVVASDEGRPLTALVTDVPLDEAPYSSYAQFFGRWTYEATPKRALPESDFDFDDEAVAGYRRIDNIADAALHHFRESFGEEITKDDIFYFVYGSLHHANQMDSMLQRSSSPALAVSMARDPEEFLQLAAVGAELMDLHLNFDTVEPYAGRTHHVTSVATAPPFLGSGGNRRGRPPYGQA</sequence>
<protein>
    <submittedName>
        <fullName evidence="3">Type ISP restriction/modification enzyme</fullName>
    </submittedName>
</protein>
<feature type="domain" description="Type ISP restriction-modification enzyme LLaBIII C-terminal specificity" evidence="2">
    <location>
        <begin position="61"/>
        <end position="228"/>
    </location>
</feature>
<gene>
    <name evidence="3" type="ORF">AADG42_06490</name>
</gene>
<reference evidence="3 4" key="1">
    <citation type="submission" date="2024-04" db="EMBL/GenBank/DDBJ databases">
        <title>Isolation of an actinomycete strain from pig manure.</title>
        <authorList>
            <person name="Gong T."/>
            <person name="Yu Z."/>
            <person name="An M."/>
            <person name="Wei C."/>
            <person name="Yang W."/>
            <person name="Liu L."/>
        </authorList>
    </citation>
    <scope>NUCLEOTIDE SEQUENCE [LARGE SCALE GENOMIC DNA]</scope>
    <source>
        <strain evidence="3 4">ZF39</strain>
    </source>
</reference>
<dbReference type="EMBL" id="CP154795">
    <property type="protein sequence ID" value="XAN09402.1"/>
    <property type="molecule type" value="Genomic_DNA"/>
</dbReference>
<proteinExistence type="predicted"/>
<keyword evidence="4" id="KW-1185">Reference proteome</keyword>
<feature type="compositionally biased region" description="Low complexity" evidence="1">
    <location>
        <begin position="48"/>
        <end position="57"/>
    </location>
</feature>
<name>A0ABZ3FVJ5_9ACTN</name>
<accession>A0ABZ3FVJ5</accession>
<evidence type="ECO:0000313" key="3">
    <source>
        <dbReference type="EMBL" id="XAN09402.1"/>
    </source>
</evidence>
<evidence type="ECO:0000259" key="2">
    <source>
        <dbReference type="Pfam" id="PF18135"/>
    </source>
</evidence>
<evidence type="ECO:0000256" key="1">
    <source>
        <dbReference type="SAM" id="MobiDB-lite"/>
    </source>
</evidence>
<feature type="region of interest" description="Disordered" evidence="1">
    <location>
        <begin position="236"/>
        <end position="256"/>
    </location>
</feature>
<organism evidence="3 4">
    <name type="scientific">Ammonicoccus fulvus</name>
    <dbReference type="NCBI Taxonomy" id="3138240"/>
    <lineage>
        <taxon>Bacteria</taxon>
        <taxon>Bacillati</taxon>
        <taxon>Actinomycetota</taxon>
        <taxon>Actinomycetes</taxon>
        <taxon>Propionibacteriales</taxon>
        <taxon>Propionibacteriaceae</taxon>
        <taxon>Ammonicoccus</taxon>
    </lineage>
</organism>